<dbReference type="PANTHER" id="PTHR43781">
    <property type="entry name" value="SACCHAROPINE DEHYDROGENASE"/>
    <property type="match status" value="1"/>
</dbReference>
<dbReference type="RefSeq" id="WP_086887608.1">
    <property type="nucleotide sequence ID" value="NZ_CP019893.1"/>
</dbReference>
<dbReference type="GeneID" id="32893476"/>
<feature type="region of interest" description="Disordered" evidence="1">
    <location>
        <begin position="349"/>
        <end position="378"/>
    </location>
</feature>
<dbReference type="EMBL" id="CP019893">
    <property type="protein sequence ID" value="ARS89223.1"/>
    <property type="molecule type" value="Genomic_DNA"/>
</dbReference>
<feature type="domain" description="Saccharopine dehydrogenase NADP binding" evidence="2">
    <location>
        <begin position="4"/>
        <end position="123"/>
    </location>
</feature>
<dbReference type="SUPFAM" id="SSF51735">
    <property type="entry name" value="NAD(P)-binding Rossmann-fold domains"/>
    <property type="match status" value="1"/>
</dbReference>
<accession>A0A2Z2HR39</accession>
<dbReference type="InterPro" id="IPR005097">
    <property type="entry name" value="Sacchrp_dh_NADP-bd"/>
</dbReference>
<dbReference type="Gene3D" id="3.40.50.720">
    <property type="entry name" value="NAD(P)-binding Rossmann-like Domain"/>
    <property type="match status" value="1"/>
</dbReference>
<dbReference type="InterPro" id="IPR036291">
    <property type="entry name" value="NAD(P)-bd_dom_sf"/>
</dbReference>
<evidence type="ECO:0000259" key="2">
    <source>
        <dbReference type="Pfam" id="PF03435"/>
    </source>
</evidence>
<sequence>MDSVLVYGSYGYTGRLVTREAVARGVRPIVAGRDDARVTQQATALGLEGRTFDLAVPDAIEPHLADVDCVLNCAGPFTATATPMVEACLETETDYLDVTGEFAVVERLRRRNRAARDAGVTVLPAVGYEVVPSDCLVTWLTERCPGADELTLGVRGSPLVSPGTARTLLDLCDEGVVRRNGRLVRVPPAFRSREIDFGDGPEYAITAPWPDVVTAAHGTDLETVEAYVAVPDVARPAVGLSGVAAWLAGREPVRRLLERAIDAAVDGPDERQLATDETVIWAEVRDSTTGHRVSGRVRTPNPYALTTESAVTAAERVLAGEVDAGFQTPATAFGADFVTDLTGIERRLEDDWRPPSLEESEKSRALEREGRRAVDASD</sequence>
<protein>
    <submittedName>
        <fullName evidence="3">Saccharopine dehydrogenase</fullName>
    </submittedName>
</protein>
<name>A0A2Z2HR39_9EURY</name>
<dbReference type="Proteomes" id="UP000250088">
    <property type="component" value="Chromosome"/>
</dbReference>
<reference evidence="4" key="1">
    <citation type="submission" date="2017-02" db="EMBL/GenBank/DDBJ databases">
        <title>Natronthermophilus aegyptiacus gen. nov.,sp. nov., an aerobic, extremely halophilic alkalithermophilic archaeon isolated from the athalassohaline Wadi An Natrun, Egypt.</title>
        <authorList>
            <person name="Zhao B."/>
        </authorList>
    </citation>
    <scope>NUCLEOTIDE SEQUENCE [LARGE SCALE GENOMIC DNA]</scope>
    <source>
        <strain evidence="4">JW/NM-HA 15</strain>
    </source>
</reference>
<evidence type="ECO:0000256" key="1">
    <source>
        <dbReference type="SAM" id="MobiDB-lite"/>
    </source>
</evidence>
<gene>
    <name evidence="3" type="ORF">B1756_05320</name>
</gene>
<dbReference type="OrthoDB" id="194971at2157"/>
<organism evidence="3 4">
    <name type="scientific">Natrarchaeobaculum aegyptiacum</name>
    <dbReference type="NCBI Taxonomy" id="745377"/>
    <lineage>
        <taxon>Archaea</taxon>
        <taxon>Methanobacteriati</taxon>
        <taxon>Methanobacteriota</taxon>
        <taxon>Stenosarchaea group</taxon>
        <taxon>Halobacteria</taxon>
        <taxon>Halobacteriales</taxon>
        <taxon>Natrialbaceae</taxon>
        <taxon>Natrarchaeobaculum</taxon>
    </lineage>
</organism>
<proteinExistence type="predicted"/>
<keyword evidence="4" id="KW-1185">Reference proteome</keyword>
<dbReference type="PANTHER" id="PTHR43781:SF1">
    <property type="entry name" value="SACCHAROPINE DEHYDROGENASE"/>
    <property type="match status" value="1"/>
</dbReference>
<dbReference type="KEGG" id="naj:B1756_05320"/>
<feature type="compositionally biased region" description="Basic and acidic residues" evidence="1">
    <location>
        <begin position="359"/>
        <end position="378"/>
    </location>
</feature>
<dbReference type="AlphaFoldDB" id="A0A2Z2HR39"/>
<evidence type="ECO:0000313" key="4">
    <source>
        <dbReference type="Proteomes" id="UP000250088"/>
    </source>
</evidence>
<dbReference type="Pfam" id="PF03435">
    <property type="entry name" value="Sacchrp_dh_NADP"/>
    <property type="match status" value="1"/>
</dbReference>
<evidence type="ECO:0000313" key="3">
    <source>
        <dbReference type="EMBL" id="ARS89223.1"/>
    </source>
</evidence>